<dbReference type="RefSeq" id="WP_213112212.1">
    <property type="nucleotide sequence ID" value="NZ_JAGYPJ010000001.1"/>
</dbReference>
<organism evidence="2 3">
    <name type="scientific">Lederbergia citrisecunda</name>
    <dbReference type="NCBI Taxonomy" id="2833583"/>
    <lineage>
        <taxon>Bacteria</taxon>
        <taxon>Bacillati</taxon>
        <taxon>Bacillota</taxon>
        <taxon>Bacilli</taxon>
        <taxon>Bacillales</taxon>
        <taxon>Bacillaceae</taxon>
        <taxon>Lederbergia</taxon>
    </lineage>
</organism>
<keyword evidence="1" id="KW-0812">Transmembrane</keyword>
<keyword evidence="3" id="KW-1185">Reference proteome</keyword>
<dbReference type="Proteomes" id="UP000682713">
    <property type="component" value="Unassembled WGS sequence"/>
</dbReference>
<feature type="transmembrane region" description="Helical" evidence="1">
    <location>
        <begin position="29"/>
        <end position="47"/>
    </location>
</feature>
<evidence type="ECO:0000313" key="2">
    <source>
        <dbReference type="EMBL" id="MBS4201775.1"/>
    </source>
</evidence>
<evidence type="ECO:0000256" key="1">
    <source>
        <dbReference type="SAM" id="Phobius"/>
    </source>
</evidence>
<feature type="transmembrane region" description="Helical" evidence="1">
    <location>
        <begin position="6"/>
        <end position="24"/>
    </location>
</feature>
<gene>
    <name evidence="2" type="ORF">KHA93_19410</name>
</gene>
<evidence type="ECO:0000313" key="3">
    <source>
        <dbReference type="Proteomes" id="UP000682713"/>
    </source>
</evidence>
<protein>
    <submittedName>
        <fullName evidence="2">DUF2651 family protein</fullName>
    </submittedName>
</protein>
<proteinExistence type="predicted"/>
<name>A0A942TQB6_9BACI</name>
<keyword evidence="1" id="KW-1133">Transmembrane helix</keyword>
<feature type="transmembrane region" description="Helical" evidence="1">
    <location>
        <begin position="53"/>
        <end position="73"/>
    </location>
</feature>
<reference evidence="2 3" key="1">
    <citation type="submission" date="2021-05" db="EMBL/GenBank/DDBJ databases">
        <title>Novel Bacillus species.</title>
        <authorList>
            <person name="Liu G."/>
        </authorList>
    </citation>
    <scope>NUCLEOTIDE SEQUENCE [LARGE SCALE GENOMIC DNA]</scope>
    <source>
        <strain evidence="2 3">FJAT-49732</strain>
    </source>
</reference>
<dbReference type="EMBL" id="JAGYPJ010000001">
    <property type="protein sequence ID" value="MBS4201775.1"/>
    <property type="molecule type" value="Genomic_DNA"/>
</dbReference>
<accession>A0A942TQB6</accession>
<sequence length="76" mass="8670">MQGILIVLILPIIIFIVSIVGFLLLKKWYVTPIIIFIIFTVLAITIYKGTLFSYVIFYTALSIAVSLIMKLNVYNK</sequence>
<keyword evidence="1" id="KW-0472">Membrane</keyword>
<comment type="caution">
    <text evidence="2">The sequence shown here is derived from an EMBL/GenBank/DDBJ whole genome shotgun (WGS) entry which is preliminary data.</text>
</comment>
<dbReference type="Pfam" id="PF10852">
    <property type="entry name" value="DUF2651"/>
    <property type="match status" value="1"/>
</dbReference>
<dbReference type="InterPro" id="IPR020258">
    <property type="entry name" value="Uncharacterised_YbeF"/>
</dbReference>
<dbReference type="AlphaFoldDB" id="A0A942TQB6"/>